<evidence type="ECO:0000313" key="3">
    <source>
        <dbReference type="Proteomes" id="UP000499080"/>
    </source>
</evidence>
<protein>
    <submittedName>
        <fullName evidence="2">Uncharacterized protein</fullName>
    </submittedName>
</protein>
<dbReference type="EMBL" id="BGPR01051293">
    <property type="protein sequence ID" value="GBO28258.1"/>
    <property type="molecule type" value="Genomic_DNA"/>
</dbReference>
<proteinExistence type="predicted"/>
<name>A0A4Y2VV45_ARAVE</name>
<accession>A0A4Y2VV45</accession>
<keyword evidence="1" id="KW-0472">Membrane</keyword>
<feature type="transmembrane region" description="Helical" evidence="1">
    <location>
        <begin position="12"/>
        <end position="37"/>
    </location>
</feature>
<sequence>MRVCHPYFRLGPVYTGLSVFPSPVPLCGFVTVFPLLGPVYAGMSLVFPSQSRICGIVTIASLLMRVVCLRASQSMLADVTVFRFSKSRICGNVSYIFHFSVALYAGYRISLLSSFGSNDWDLGWFSSFCRYAVALSGDQHRSAVGIGSWMGWDGLLNVQGPHWVDDQWRDGSGYRDRDRQ</sequence>
<evidence type="ECO:0000313" key="2">
    <source>
        <dbReference type="EMBL" id="GBO28258.1"/>
    </source>
</evidence>
<keyword evidence="1" id="KW-0812">Transmembrane</keyword>
<feature type="transmembrane region" description="Helical" evidence="1">
    <location>
        <begin position="89"/>
        <end position="107"/>
    </location>
</feature>
<feature type="transmembrane region" description="Helical" evidence="1">
    <location>
        <begin position="49"/>
        <end position="68"/>
    </location>
</feature>
<keyword evidence="1" id="KW-1133">Transmembrane helix</keyword>
<keyword evidence="3" id="KW-1185">Reference proteome</keyword>
<organism evidence="2 3">
    <name type="scientific">Araneus ventricosus</name>
    <name type="common">Orbweaver spider</name>
    <name type="synonym">Epeira ventricosa</name>
    <dbReference type="NCBI Taxonomy" id="182803"/>
    <lineage>
        <taxon>Eukaryota</taxon>
        <taxon>Metazoa</taxon>
        <taxon>Ecdysozoa</taxon>
        <taxon>Arthropoda</taxon>
        <taxon>Chelicerata</taxon>
        <taxon>Arachnida</taxon>
        <taxon>Araneae</taxon>
        <taxon>Araneomorphae</taxon>
        <taxon>Entelegynae</taxon>
        <taxon>Araneoidea</taxon>
        <taxon>Araneidae</taxon>
        <taxon>Araneus</taxon>
    </lineage>
</organism>
<reference evidence="2 3" key="1">
    <citation type="journal article" date="2019" name="Sci. Rep.">
        <title>Orb-weaving spider Araneus ventricosus genome elucidates the spidroin gene catalogue.</title>
        <authorList>
            <person name="Kono N."/>
            <person name="Nakamura H."/>
            <person name="Ohtoshi R."/>
            <person name="Moran D.A.P."/>
            <person name="Shinohara A."/>
            <person name="Yoshida Y."/>
            <person name="Fujiwara M."/>
            <person name="Mori M."/>
            <person name="Tomita M."/>
            <person name="Arakawa K."/>
        </authorList>
    </citation>
    <scope>NUCLEOTIDE SEQUENCE [LARGE SCALE GENOMIC DNA]</scope>
</reference>
<comment type="caution">
    <text evidence="2">The sequence shown here is derived from an EMBL/GenBank/DDBJ whole genome shotgun (WGS) entry which is preliminary data.</text>
</comment>
<gene>
    <name evidence="2" type="ORF">AVEN_186699_1</name>
</gene>
<evidence type="ECO:0000256" key="1">
    <source>
        <dbReference type="SAM" id="Phobius"/>
    </source>
</evidence>
<dbReference type="Proteomes" id="UP000499080">
    <property type="component" value="Unassembled WGS sequence"/>
</dbReference>
<dbReference type="AlphaFoldDB" id="A0A4Y2VV45"/>